<dbReference type="InParanoid" id="A0A4Q1BRP8"/>
<dbReference type="Pfam" id="PF00627">
    <property type="entry name" value="UBA"/>
    <property type="match status" value="2"/>
</dbReference>
<dbReference type="PRINTS" id="PR01839">
    <property type="entry name" value="RAD23PROTEIN"/>
</dbReference>
<dbReference type="PROSITE" id="PS50053">
    <property type="entry name" value="UBIQUITIN_2"/>
    <property type="match status" value="1"/>
</dbReference>
<dbReference type="CDD" id="cd14281">
    <property type="entry name" value="UBA2_Rad23_like"/>
    <property type="match status" value="1"/>
</dbReference>
<evidence type="ECO:0000256" key="5">
    <source>
        <dbReference type="RuleBase" id="RU367049"/>
    </source>
</evidence>
<gene>
    <name evidence="9" type="ORF">M231_02095</name>
</gene>
<keyword evidence="4 5" id="KW-0539">Nucleus</keyword>
<dbReference type="InterPro" id="IPR004806">
    <property type="entry name" value="Rad23"/>
</dbReference>
<dbReference type="GO" id="GO:0070628">
    <property type="term" value="F:proteasome binding"/>
    <property type="evidence" value="ECO:0007669"/>
    <property type="project" value="TreeGrafter"/>
</dbReference>
<evidence type="ECO:0000256" key="6">
    <source>
        <dbReference type="SAM" id="MobiDB-lite"/>
    </source>
</evidence>
<feature type="domain" description="UBA" evidence="7">
    <location>
        <begin position="348"/>
        <end position="388"/>
    </location>
</feature>
<dbReference type="GO" id="GO:0043130">
    <property type="term" value="F:ubiquitin binding"/>
    <property type="evidence" value="ECO:0007669"/>
    <property type="project" value="UniProtKB-UniRule"/>
</dbReference>
<evidence type="ECO:0000256" key="3">
    <source>
        <dbReference type="ARBA" id="ARBA00023204"/>
    </source>
</evidence>
<dbReference type="Gene3D" id="1.10.8.10">
    <property type="entry name" value="DNA helicase RuvA subunit, C-terminal domain"/>
    <property type="match status" value="2"/>
</dbReference>
<protein>
    <recommendedName>
        <fullName evidence="5">UV excision repair protein RAD23</fullName>
    </recommendedName>
</protein>
<dbReference type="GO" id="GO:0003684">
    <property type="term" value="F:damaged DNA binding"/>
    <property type="evidence" value="ECO:0007669"/>
    <property type="project" value="UniProtKB-UniRule"/>
</dbReference>
<keyword evidence="2 5" id="KW-0227">DNA damage</keyword>
<dbReference type="GO" id="GO:0006289">
    <property type="term" value="P:nucleotide-excision repair"/>
    <property type="evidence" value="ECO:0007669"/>
    <property type="project" value="UniProtKB-UniRule"/>
</dbReference>
<evidence type="ECO:0000259" key="7">
    <source>
        <dbReference type="PROSITE" id="PS50030"/>
    </source>
</evidence>
<dbReference type="PANTHER" id="PTHR10621:SF0">
    <property type="entry name" value="UV EXCISION REPAIR PROTEIN RAD23"/>
    <property type="match status" value="1"/>
</dbReference>
<dbReference type="PANTHER" id="PTHR10621">
    <property type="entry name" value="UV EXCISION REPAIR PROTEIN RAD23"/>
    <property type="match status" value="1"/>
</dbReference>
<evidence type="ECO:0000259" key="8">
    <source>
        <dbReference type="PROSITE" id="PS50053"/>
    </source>
</evidence>
<evidence type="ECO:0000256" key="2">
    <source>
        <dbReference type="ARBA" id="ARBA00022763"/>
    </source>
</evidence>
<dbReference type="PROSITE" id="PS50030">
    <property type="entry name" value="UBA"/>
    <property type="match status" value="2"/>
</dbReference>
<dbReference type="InterPro" id="IPR015940">
    <property type="entry name" value="UBA"/>
</dbReference>
<dbReference type="CDD" id="cd01805">
    <property type="entry name" value="Ubl_Rad23"/>
    <property type="match status" value="1"/>
</dbReference>
<dbReference type="GO" id="GO:0005829">
    <property type="term" value="C:cytosol"/>
    <property type="evidence" value="ECO:0007669"/>
    <property type="project" value="TreeGrafter"/>
</dbReference>
<dbReference type="Pfam" id="PF00240">
    <property type="entry name" value="ubiquitin"/>
    <property type="match status" value="1"/>
</dbReference>
<dbReference type="InterPro" id="IPR036353">
    <property type="entry name" value="XPC-bd_sf"/>
</dbReference>
<dbReference type="InterPro" id="IPR009060">
    <property type="entry name" value="UBA-like_sf"/>
</dbReference>
<comment type="subcellular location">
    <subcellularLocation>
        <location evidence="5">Nucleus</location>
    </subcellularLocation>
    <subcellularLocation>
        <location evidence="5">Cytoplasm</location>
    </subcellularLocation>
</comment>
<dbReference type="FunFam" id="3.10.20.90:FF:000254">
    <property type="entry name" value="UV excision repair protein Rad23"/>
    <property type="match status" value="1"/>
</dbReference>
<keyword evidence="10" id="KW-1185">Reference proteome</keyword>
<comment type="function">
    <text evidence="5">Multiubiquitin chain receptor involved in modulation of proteasomal degradation. Involved in nucleotide excision repair.</text>
</comment>
<feature type="region of interest" description="Disordered" evidence="6">
    <location>
        <begin position="89"/>
        <end position="136"/>
    </location>
</feature>
<dbReference type="GO" id="GO:0043161">
    <property type="term" value="P:proteasome-mediated ubiquitin-dependent protein catabolic process"/>
    <property type="evidence" value="ECO:0007669"/>
    <property type="project" value="UniProtKB-UniRule"/>
</dbReference>
<dbReference type="EMBL" id="SDIL01000016">
    <property type="protein sequence ID" value="RXK40639.1"/>
    <property type="molecule type" value="Genomic_DNA"/>
</dbReference>
<evidence type="ECO:0000256" key="4">
    <source>
        <dbReference type="ARBA" id="ARBA00023242"/>
    </source>
</evidence>
<dbReference type="Pfam" id="PF09280">
    <property type="entry name" value="XPC-binding"/>
    <property type="match status" value="1"/>
</dbReference>
<feature type="domain" description="Ubiquitin-like" evidence="8">
    <location>
        <begin position="2"/>
        <end position="74"/>
    </location>
</feature>
<dbReference type="FunCoup" id="A0A4Q1BRP8">
    <property type="interactions" value="553"/>
</dbReference>
<name>A0A4Q1BRP8_TREME</name>
<dbReference type="SUPFAM" id="SSF46934">
    <property type="entry name" value="UBA-like"/>
    <property type="match status" value="2"/>
</dbReference>
<keyword evidence="1" id="KW-0677">Repeat</keyword>
<feature type="domain" description="UBA" evidence="7">
    <location>
        <begin position="155"/>
        <end position="195"/>
    </location>
</feature>
<sequence>MVKITLKTVQNKLFTVEAEEAETVGDVKRKIEESQTFPVEQQKIIYSGKILQDDTSIGSLKIKEKDFLVVMVSKVCSFHSVSHLKLTSKPKAAPKPVATPTPTEPPAPVASASEVTPAAPAASPIAGSDTTAAAPAAETATSATGLSSSSFVTGPALQAAISSMVEMGFEHDQVVRALRASYNNPDRAVDYLMSGNIPEVEGPAPAATAPPTQTAPTIPTPAAAPSQTPAAPAAQPAPSGSAGSAENLFAAAEAAMARDRGTSAPANVPSLEALGNSPQLQRLRQMVQQNPALIGPLLQQVAAHNPALAQLINQHPEAVYEWLGVGGGEGEDDDDLMGPQTMRIDLTQQEAEAVQRLEQLGFDRQVVLQAYLLCDKNEELAANYLFEQGEEDDLPPQL</sequence>
<dbReference type="OrthoDB" id="419317at2759"/>
<feature type="compositionally biased region" description="Pro residues" evidence="6">
    <location>
        <begin position="97"/>
        <end position="108"/>
    </location>
</feature>
<dbReference type="FunFam" id="1.10.8.10:FF:000002">
    <property type="entry name" value="UV excision repair protein RAD23 homolog"/>
    <property type="match status" value="1"/>
</dbReference>
<comment type="caution">
    <text evidence="9">The sequence shown here is derived from an EMBL/GenBank/DDBJ whole genome shotgun (WGS) entry which is preliminary data.</text>
</comment>
<dbReference type="CDD" id="cd14280">
    <property type="entry name" value="UBA1_Rad23_like"/>
    <property type="match status" value="1"/>
</dbReference>
<dbReference type="SUPFAM" id="SSF101238">
    <property type="entry name" value="XPC-binding domain"/>
    <property type="match status" value="1"/>
</dbReference>
<dbReference type="SMART" id="SM00165">
    <property type="entry name" value="UBA"/>
    <property type="match status" value="2"/>
</dbReference>
<dbReference type="InterPro" id="IPR000626">
    <property type="entry name" value="Ubiquitin-like_dom"/>
</dbReference>
<evidence type="ECO:0000256" key="1">
    <source>
        <dbReference type="ARBA" id="ARBA00022737"/>
    </source>
</evidence>
<dbReference type="VEuPathDB" id="FungiDB:TREMEDRAFT_68394"/>
<feature type="region of interest" description="Disordered" evidence="6">
    <location>
        <begin position="202"/>
        <end position="244"/>
    </location>
</feature>
<dbReference type="FunFam" id="1.10.8.10:FF:000003">
    <property type="entry name" value="UV excision repair protein RAD23 homolog"/>
    <property type="match status" value="1"/>
</dbReference>
<proteinExistence type="inferred from homology"/>
<dbReference type="InterPro" id="IPR029071">
    <property type="entry name" value="Ubiquitin-like_domsf"/>
</dbReference>
<dbReference type="SUPFAM" id="SSF54236">
    <property type="entry name" value="Ubiquitin-like"/>
    <property type="match status" value="1"/>
</dbReference>
<feature type="compositionally biased region" description="Low complexity" evidence="6">
    <location>
        <begin position="109"/>
        <end position="136"/>
    </location>
</feature>
<comment type="similarity">
    <text evidence="5">Belongs to the RAD23 family.</text>
</comment>
<dbReference type="Gene3D" id="3.10.20.90">
    <property type="entry name" value="Phosphatidylinositol 3-kinase Catalytic Subunit, Chain A, domain 1"/>
    <property type="match status" value="1"/>
</dbReference>
<accession>A0A4Q1BRP8</accession>
<dbReference type="AlphaFoldDB" id="A0A4Q1BRP8"/>
<dbReference type="SMART" id="SM00727">
    <property type="entry name" value="STI1"/>
    <property type="match status" value="1"/>
</dbReference>
<evidence type="ECO:0000313" key="9">
    <source>
        <dbReference type="EMBL" id="RXK40639.1"/>
    </source>
</evidence>
<reference evidence="9 10" key="1">
    <citation type="submission" date="2016-06" db="EMBL/GenBank/DDBJ databases">
        <title>Evolution of pathogenesis and genome organization in the Tremellales.</title>
        <authorList>
            <person name="Cuomo C."/>
            <person name="Litvintseva A."/>
            <person name="Heitman J."/>
            <person name="Chen Y."/>
            <person name="Sun S."/>
            <person name="Springer D."/>
            <person name="Dromer F."/>
            <person name="Young S."/>
            <person name="Zeng Q."/>
            <person name="Chapman S."/>
            <person name="Gujja S."/>
            <person name="Saif S."/>
            <person name="Birren B."/>
        </authorList>
    </citation>
    <scope>NUCLEOTIDE SEQUENCE [LARGE SCALE GENOMIC DNA]</scope>
    <source>
        <strain evidence="9 10">ATCC 28783</strain>
    </source>
</reference>
<keyword evidence="3 5" id="KW-0234">DNA repair</keyword>
<dbReference type="SMART" id="SM00213">
    <property type="entry name" value="UBQ"/>
    <property type="match status" value="1"/>
</dbReference>
<dbReference type="Gene3D" id="1.10.10.540">
    <property type="entry name" value="XPC-binding domain"/>
    <property type="match status" value="1"/>
</dbReference>
<dbReference type="GO" id="GO:0031593">
    <property type="term" value="F:polyubiquitin modification-dependent protein binding"/>
    <property type="evidence" value="ECO:0007669"/>
    <property type="project" value="UniProtKB-UniRule"/>
</dbReference>
<evidence type="ECO:0000313" key="10">
    <source>
        <dbReference type="Proteomes" id="UP000289152"/>
    </source>
</evidence>
<dbReference type="NCBIfam" id="TIGR00601">
    <property type="entry name" value="rad23"/>
    <property type="match status" value="1"/>
</dbReference>
<organism evidence="9 10">
    <name type="scientific">Tremella mesenterica</name>
    <name type="common">Jelly fungus</name>
    <dbReference type="NCBI Taxonomy" id="5217"/>
    <lineage>
        <taxon>Eukaryota</taxon>
        <taxon>Fungi</taxon>
        <taxon>Dikarya</taxon>
        <taxon>Basidiomycota</taxon>
        <taxon>Agaricomycotina</taxon>
        <taxon>Tremellomycetes</taxon>
        <taxon>Tremellales</taxon>
        <taxon>Tremellaceae</taxon>
        <taxon>Tremella</taxon>
    </lineage>
</organism>
<dbReference type="STRING" id="5217.A0A4Q1BRP8"/>
<dbReference type="InterPro" id="IPR015360">
    <property type="entry name" value="XPC-bd"/>
</dbReference>
<dbReference type="Proteomes" id="UP000289152">
    <property type="component" value="Unassembled WGS sequence"/>
</dbReference>
<dbReference type="GO" id="GO:0005654">
    <property type="term" value="C:nucleoplasm"/>
    <property type="evidence" value="ECO:0007669"/>
    <property type="project" value="TreeGrafter"/>
</dbReference>
<keyword evidence="5" id="KW-0963">Cytoplasm</keyword>
<dbReference type="InterPro" id="IPR006636">
    <property type="entry name" value="STI1_HS-bd"/>
</dbReference>